<protein>
    <submittedName>
        <fullName evidence="1">PLC-like phosphodiesterase</fullName>
    </submittedName>
</protein>
<dbReference type="Proteomes" id="UP000799757">
    <property type="component" value="Unassembled WGS sequence"/>
</dbReference>
<organism evidence="1 2">
    <name type="scientific">Melanomma pulvis-pyrius CBS 109.77</name>
    <dbReference type="NCBI Taxonomy" id="1314802"/>
    <lineage>
        <taxon>Eukaryota</taxon>
        <taxon>Fungi</taxon>
        <taxon>Dikarya</taxon>
        <taxon>Ascomycota</taxon>
        <taxon>Pezizomycotina</taxon>
        <taxon>Dothideomycetes</taxon>
        <taxon>Pleosporomycetidae</taxon>
        <taxon>Pleosporales</taxon>
        <taxon>Melanommataceae</taxon>
        <taxon>Melanomma</taxon>
    </lineage>
</organism>
<evidence type="ECO:0000313" key="1">
    <source>
        <dbReference type="EMBL" id="KAF2799396.1"/>
    </source>
</evidence>
<dbReference type="GO" id="GO:0008081">
    <property type="term" value="F:phosphoric diester hydrolase activity"/>
    <property type="evidence" value="ECO:0007669"/>
    <property type="project" value="InterPro"/>
</dbReference>
<keyword evidence="2" id="KW-1185">Reference proteome</keyword>
<dbReference type="PANTHER" id="PTHR13593">
    <property type="match status" value="1"/>
</dbReference>
<dbReference type="OrthoDB" id="1046782at2759"/>
<reference evidence="1" key="1">
    <citation type="journal article" date="2020" name="Stud. Mycol.">
        <title>101 Dothideomycetes genomes: a test case for predicting lifestyles and emergence of pathogens.</title>
        <authorList>
            <person name="Haridas S."/>
            <person name="Albert R."/>
            <person name="Binder M."/>
            <person name="Bloem J."/>
            <person name="Labutti K."/>
            <person name="Salamov A."/>
            <person name="Andreopoulos B."/>
            <person name="Baker S."/>
            <person name="Barry K."/>
            <person name="Bills G."/>
            <person name="Bluhm B."/>
            <person name="Cannon C."/>
            <person name="Castanera R."/>
            <person name="Culley D."/>
            <person name="Daum C."/>
            <person name="Ezra D."/>
            <person name="Gonzalez J."/>
            <person name="Henrissat B."/>
            <person name="Kuo A."/>
            <person name="Liang C."/>
            <person name="Lipzen A."/>
            <person name="Lutzoni F."/>
            <person name="Magnuson J."/>
            <person name="Mondo S."/>
            <person name="Nolan M."/>
            <person name="Ohm R."/>
            <person name="Pangilinan J."/>
            <person name="Park H.-J."/>
            <person name="Ramirez L."/>
            <person name="Alfaro M."/>
            <person name="Sun H."/>
            <person name="Tritt A."/>
            <person name="Yoshinaga Y."/>
            <person name="Zwiers L.-H."/>
            <person name="Turgeon B."/>
            <person name="Goodwin S."/>
            <person name="Spatafora J."/>
            <person name="Crous P."/>
            <person name="Grigoriev I."/>
        </authorList>
    </citation>
    <scope>NUCLEOTIDE SEQUENCE</scope>
    <source>
        <strain evidence="1">CBS 109.77</strain>
    </source>
</reference>
<dbReference type="InterPro" id="IPR051057">
    <property type="entry name" value="PI-PLC_domain"/>
</dbReference>
<proteinExistence type="predicted"/>
<dbReference type="SUPFAM" id="SSF51695">
    <property type="entry name" value="PLC-like phosphodiesterases"/>
    <property type="match status" value="1"/>
</dbReference>
<dbReference type="InterPro" id="IPR017946">
    <property type="entry name" value="PLC-like_Pdiesterase_TIM-brl"/>
</dbReference>
<dbReference type="PANTHER" id="PTHR13593:SF143">
    <property type="entry name" value="PHOSPHATIDYLINOSITOL-SPECIFIC PHOSPHOLIPASE C X DOMAIN-CONTAINING PROTEIN"/>
    <property type="match status" value="1"/>
</dbReference>
<dbReference type="GO" id="GO:0006629">
    <property type="term" value="P:lipid metabolic process"/>
    <property type="evidence" value="ECO:0007669"/>
    <property type="project" value="InterPro"/>
</dbReference>
<gene>
    <name evidence="1" type="ORF">K505DRAFT_332631</name>
</gene>
<dbReference type="Gene3D" id="3.20.20.190">
    <property type="entry name" value="Phosphatidylinositol (PI) phosphodiesterase"/>
    <property type="match status" value="1"/>
</dbReference>
<name>A0A6A6XS39_9PLEO</name>
<dbReference type="AlphaFoldDB" id="A0A6A6XS39"/>
<sequence length="443" mass="48971">MGLGGCVGIINATPFTWTQIGVSSYQFISWDSSFPSSIKPGDVFKNYIEWDTGIFVDEGDTFGSVTFQLDNPSSTTFEFHALHPDGQPYNVYVNPSNFDVANANHDNDVINLGFIHDECVAFYLSGEQEHIYANSAPVDWMHSTLDVIGNETLQGITLPGSHDAGIGPDVEYGTVFATPANVRTQGLAIGGQLIEGVRWFDIRPVIGDGGKWLTGHYSGGDNSQGANGESIEEIILQLNTFLSVYQELVILELSHAYNTDDDYRDLNQDEWNTLFDTLTTNVKYLYTEDVPDLSTIKISDFIADGPSVLIVARPDDTITLGSYSTAGIHPDSSFKVFNSYADSSDPDAVISDQLNKMANWRTIDPSQNVFLLSWTETENGIDNVFGNGIEANAYEINQRLFGNVAPVLSANNRPNIIMEDWVQTNEMVSFSMAINWLQQNLWN</sequence>
<accession>A0A6A6XS39</accession>
<evidence type="ECO:0000313" key="2">
    <source>
        <dbReference type="Proteomes" id="UP000799757"/>
    </source>
</evidence>
<dbReference type="EMBL" id="MU001765">
    <property type="protein sequence ID" value="KAF2799396.1"/>
    <property type="molecule type" value="Genomic_DNA"/>
</dbReference>